<organism evidence="1 2">
    <name type="scientific">Heyndrickxia oleronia</name>
    <dbReference type="NCBI Taxonomy" id="38875"/>
    <lineage>
        <taxon>Bacteria</taxon>
        <taxon>Bacillati</taxon>
        <taxon>Bacillota</taxon>
        <taxon>Bacilli</taxon>
        <taxon>Bacillales</taxon>
        <taxon>Bacillaceae</taxon>
        <taxon>Heyndrickxia</taxon>
    </lineage>
</organism>
<comment type="caution">
    <text evidence="1">The sequence shown here is derived from an EMBL/GenBank/DDBJ whole genome shotgun (WGS) entry which is preliminary data.</text>
</comment>
<dbReference type="EMBL" id="JAROYP010000015">
    <property type="protein sequence ID" value="MDH5163538.1"/>
    <property type="molecule type" value="Genomic_DNA"/>
</dbReference>
<name>A0AAW6T1X2_9BACI</name>
<gene>
    <name evidence="1" type="ORF">P5X88_21620</name>
</gene>
<evidence type="ECO:0000313" key="1">
    <source>
        <dbReference type="EMBL" id="MDH5163538.1"/>
    </source>
</evidence>
<dbReference type="RefSeq" id="WP_280618245.1">
    <property type="nucleotide sequence ID" value="NZ_JAROYP010000015.1"/>
</dbReference>
<protein>
    <submittedName>
        <fullName evidence="1">Uncharacterized protein</fullName>
    </submittedName>
</protein>
<proteinExistence type="predicted"/>
<evidence type="ECO:0000313" key="2">
    <source>
        <dbReference type="Proteomes" id="UP001159179"/>
    </source>
</evidence>
<sequence>MVVTTIPIITGIKFLRASSNGSTPQIAATGINAHGMMVNFLNNYEFCSMVV</sequence>
<dbReference type="AlphaFoldDB" id="A0AAW6T1X2"/>
<reference evidence="1" key="1">
    <citation type="submission" date="2023-03" db="EMBL/GenBank/DDBJ databases">
        <title>Bacterial isolates from washroom surfaces on a university campus.</title>
        <authorList>
            <person name="Holman D.B."/>
            <person name="Gzyl K.E."/>
            <person name="Taheri A.E."/>
        </authorList>
    </citation>
    <scope>NUCLEOTIDE SEQUENCE</scope>
    <source>
        <strain evidence="1">RD03</strain>
    </source>
</reference>
<dbReference type="Proteomes" id="UP001159179">
    <property type="component" value="Unassembled WGS sequence"/>
</dbReference>
<accession>A0AAW6T1X2</accession>